<dbReference type="GO" id="GO:0051537">
    <property type="term" value="F:2 iron, 2 sulfur cluster binding"/>
    <property type="evidence" value="ECO:0007669"/>
    <property type="project" value="UniProtKB-KW"/>
</dbReference>
<dbReference type="PRINTS" id="PR00090">
    <property type="entry name" value="RNGDIOXGNASE"/>
</dbReference>
<dbReference type="EMBL" id="JACJVJ010000001">
    <property type="protein sequence ID" value="MBC2776631.1"/>
    <property type="molecule type" value="Genomic_DNA"/>
</dbReference>
<evidence type="ECO:0000313" key="9">
    <source>
        <dbReference type="EMBL" id="MBC2776631.1"/>
    </source>
</evidence>
<protein>
    <submittedName>
        <fullName evidence="9">Aromatic ring-hydroxylating dioxygenase subunit alpha</fullName>
    </submittedName>
</protein>
<dbReference type="InterPro" id="IPR036922">
    <property type="entry name" value="Rieske_2Fe-2S_sf"/>
</dbReference>
<dbReference type="Pfam" id="PF00355">
    <property type="entry name" value="Rieske"/>
    <property type="match status" value="1"/>
</dbReference>
<sequence length="464" mass="53470">MSEVQNICKRYNSFLEALPPSTLEKLPELGVDNRLSPGSMDVSTDEIISREAHEREKEHIWTKAWQMACREEQIPEIGDQYVYDICDKSYIVVRSAENEFRAFVNSCPHRGRQLREYNGNAAQIRCGFHALTWSLEGEIKHLPCLNEFTRRGKDDWRLPQIKTGTWGGFVFINPDPEAESLESYLGELPEHFKRWKLEDRYIVAHVQKICPTNWKVAQEAFMESFHVTTTHPQATLVQNNLDVKGDVFGNFSRQMSLLATPSPQKRGDVSNQEVVDAALNLLPEEEKLLEVPDGVPAREFMAEAQRERLRVTLGDQVDELEQTELVDIFYYTVFPNFHPWGAFNELTYRFRPNGDDHRTSIMEVYYLQTFKEGERPAPNPTTHLSIDQWFSEAPELGNLAWVFDQDVLNFPAMQRGLESSATGKIVLTEYQEIKIRHFYELYRKWLGYDAAAAGAASRPRLVAG</sequence>
<evidence type="ECO:0000259" key="8">
    <source>
        <dbReference type="PROSITE" id="PS51296"/>
    </source>
</evidence>
<keyword evidence="10" id="KW-1185">Reference proteome</keyword>
<accession>A0A842HW96</accession>
<name>A0A842HW96_9SPHN</name>
<keyword evidence="4" id="KW-0560">Oxidoreductase</keyword>
<dbReference type="InterPro" id="IPR001663">
    <property type="entry name" value="Rng_hydr_dOase-A"/>
</dbReference>
<dbReference type="SUPFAM" id="SSF55961">
    <property type="entry name" value="Bet v1-like"/>
    <property type="match status" value="1"/>
</dbReference>
<dbReference type="Gene3D" id="2.102.10.10">
    <property type="entry name" value="Rieske [2Fe-2S] iron-sulphur domain"/>
    <property type="match status" value="1"/>
</dbReference>
<evidence type="ECO:0000256" key="3">
    <source>
        <dbReference type="ARBA" id="ARBA00022723"/>
    </source>
</evidence>
<keyword evidence="9" id="KW-0223">Dioxygenase</keyword>
<keyword evidence="3" id="KW-0479">Metal-binding</keyword>
<keyword evidence="2" id="KW-0001">2Fe-2S</keyword>
<dbReference type="GO" id="GO:0005506">
    <property type="term" value="F:iron ion binding"/>
    <property type="evidence" value="ECO:0007669"/>
    <property type="project" value="InterPro"/>
</dbReference>
<proteinExistence type="predicted"/>
<dbReference type="RefSeq" id="WP_185799900.1">
    <property type="nucleotide sequence ID" value="NZ_JACJVJ010000001.1"/>
</dbReference>
<reference evidence="9 10" key="1">
    <citation type="submission" date="2020-08" db="EMBL/GenBank/DDBJ databases">
        <title>Draft genome sequence of Parasphingopyxis sp. GrpM-11.</title>
        <authorList>
            <person name="Oh J."/>
            <person name="Roh D.-H."/>
        </authorList>
    </citation>
    <scope>NUCLEOTIDE SEQUENCE [LARGE SCALE GENOMIC DNA]</scope>
    <source>
        <strain evidence="9 10">GrpM-11</strain>
    </source>
</reference>
<dbReference type="SUPFAM" id="SSF50022">
    <property type="entry name" value="ISP domain"/>
    <property type="match status" value="1"/>
</dbReference>
<dbReference type="InterPro" id="IPR017941">
    <property type="entry name" value="Rieske_2Fe-2S"/>
</dbReference>
<keyword evidence="6" id="KW-0411">Iron-sulfur</keyword>
<evidence type="ECO:0000256" key="6">
    <source>
        <dbReference type="ARBA" id="ARBA00023014"/>
    </source>
</evidence>
<dbReference type="Pfam" id="PF00848">
    <property type="entry name" value="Ring_hydroxyl_A"/>
    <property type="match status" value="1"/>
</dbReference>
<comment type="cofactor">
    <cofactor evidence="1">
        <name>Fe cation</name>
        <dbReference type="ChEBI" id="CHEBI:24875"/>
    </cofactor>
</comment>
<dbReference type="Gene3D" id="3.90.380.10">
    <property type="entry name" value="Naphthalene 1,2-dioxygenase Alpha Subunit, Chain A, domain 1"/>
    <property type="match status" value="1"/>
</dbReference>
<keyword evidence="5" id="KW-0408">Iron</keyword>
<evidence type="ECO:0000256" key="2">
    <source>
        <dbReference type="ARBA" id="ARBA00022714"/>
    </source>
</evidence>
<dbReference type="InterPro" id="IPR015879">
    <property type="entry name" value="Ring_hydroxy_dOase_asu_C_dom"/>
</dbReference>
<evidence type="ECO:0000256" key="4">
    <source>
        <dbReference type="ARBA" id="ARBA00023002"/>
    </source>
</evidence>
<keyword evidence="7" id="KW-0520">NAD</keyword>
<dbReference type="GO" id="GO:0051213">
    <property type="term" value="F:dioxygenase activity"/>
    <property type="evidence" value="ECO:0007669"/>
    <property type="project" value="UniProtKB-KW"/>
</dbReference>
<dbReference type="CDD" id="cd08882">
    <property type="entry name" value="RHO_alpha_C_MupW-like"/>
    <property type="match status" value="1"/>
</dbReference>
<organism evidence="9 10">
    <name type="scientific">Parasphingopyxis marina</name>
    <dbReference type="NCBI Taxonomy" id="2761622"/>
    <lineage>
        <taxon>Bacteria</taxon>
        <taxon>Pseudomonadati</taxon>
        <taxon>Pseudomonadota</taxon>
        <taxon>Alphaproteobacteria</taxon>
        <taxon>Sphingomonadales</taxon>
        <taxon>Sphingomonadaceae</taxon>
        <taxon>Parasphingopyxis</taxon>
    </lineage>
</organism>
<gene>
    <name evidence="9" type="ORF">H6P80_03255</name>
</gene>
<evidence type="ECO:0000256" key="7">
    <source>
        <dbReference type="ARBA" id="ARBA00023027"/>
    </source>
</evidence>
<dbReference type="Proteomes" id="UP000564378">
    <property type="component" value="Unassembled WGS sequence"/>
</dbReference>
<evidence type="ECO:0000313" key="10">
    <source>
        <dbReference type="Proteomes" id="UP000564378"/>
    </source>
</evidence>
<dbReference type="InterPro" id="IPR015881">
    <property type="entry name" value="ARHD_Rieske_2Fe_2S"/>
</dbReference>
<feature type="domain" description="Rieske" evidence="8">
    <location>
        <begin position="65"/>
        <end position="172"/>
    </location>
</feature>
<dbReference type="PANTHER" id="PTHR43756">
    <property type="entry name" value="CHOLINE MONOOXYGENASE, CHLOROPLASTIC"/>
    <property type="match status" value="1"/>
</dbReference>
<evidence type="ECO:0000256" key="5">
    <source>
        <dbReference type="ARBA" id="ARBA00023004"/>
    </source>
</evidence>
<evidence type="ECO:0000256" key="1">
    <source>
        <dbReference type="ARBA" id="ARBA00001962"/>
    </source>
</evidence>
<dbReference type="PROSITE" id="PS00570">
    <property type="entry name" value="RING_HYDROXYL_ALPHA"/>
    <property type="match status" value="1"/>
</dbReference>
<dbReference type="PANTHER" id="PTHR43756:SF5">
    <property type="entry name" value="CHOLINE MONOOXYGENASE, CHLOROPLASTIC"/>
    <property type="match status" value="1"/>
</dbReference>
<dbReference type="AlphaFoldDB" id="A0A842HW96"/>
<comment type="caution">
    <text evidence="9">The sequence shown here is derived from an EMBL/GenBank/DDBJ whole genome shotgun (WGS) entry which is preliminary data.</text>
</comment>
<dbReference type="CDD" id="cd03469">
    <property type="entry name" value="Rieske_RO_Alpha_N"/>
    <property type="match status" value="1"/>
</dbReference>
<dbReference type="PROSITE" id="PS51296">
    <property type="entry name" value="RIESKE"/>
    <property type="match status" value="1"/>
</dbReference>